<proteinExistence type="predicted"/>
<gene>
    <name evidence="2" type="ORF">PDE001_LOCUS5187</name>
</gene>
<dbReference type="AlphaFoldDB" id="A0AAV0UCS8"/>
<dbReference type="Proteomes" id="UP001162029">
    <property type="component" value="Unassembled WGS sequence"/>
</dbReference>
<name>A0AAV0UCS8_9STRA</name>
<protein>
    <recommendedName>
        <fullName evidence="4">HIG1 domain-containing protein</fullName>
    </recommendedName>
</protein>
<sequence>MTKLFERNPRNVRIASWVMAFGLGVAWYKYDKMKERQFSEKDATQWNEAILRMHPQKPKKKINVTLVTMTRVFYEWRRTPLLVAAGVGAAAWYMVSKRDMKTAPPPDRDPRAPPSKMK</sequence>
<evidence type="ECO:0000313" key="3">
    <source>
        <dbReference type="Proteomes" id="UP001162029"/>
    </source>
</evidence>
<feature type="transmembrane region" description="Helical" evidence="1">
    <location>
        <begin position="79"/>
        <end position="95"/>
    </location>
</feature>
<dbReference type="EMBL" id="CANTFM010000979">
    <property type="protein sequence ID" value="CAI5732699.1"/>
    <property type="molecule type" value="Genomic_DNA"/>
</dbReference>
<organism evidence="2 3">
    <name type="scientific">Peronospora destructor</name>
    <dbReference type="NCBI Taxonomy" id="86335"/>
    <lineage>
        <taxon>Eukaryota</taxon>
        <taxon>Sar</taxon>
        <taxon>Stramenopiles</taxon>
        <taxon>Oomycota</taxon>
        <taxon>Peronosporomycetes</taxon>
        <taxon>Peronosporales</taxon>
        <taxon>Peronosporaceae</taxon>
        <taxon>Peronospora</taxon>
    </lineage>
</organism>
<keyword evidence="1" id="KW-1133">Transmembrane helix</keyword>
<keyword evidence="1" id="KW-0812">Transmembrane</keyword>
<comment type="caution">
    <text evidence="2">The sequence shown here is derived from an EMBL/GenBank/DDBJ whole genome shotgun (WGS) entry which is preliminary data.</text>
</comment>
<keyword evidence="3" id="KW-1185">Reference proteome</keyword>
<evidence type="ECO:0000256" key="1">
    <source>
        <dbReference type="SAM" id="Phobius"/>
    </source>
</evidence>
<evidence type="ECO:0000313" key="2">
    <source>
        <dbReference type="EMBL" id="CAI5732699.1"/>
    </source>
</evidence>
<accession>A0AAV0UCS8</accession>
<reference evidence="2" key="1">
    <citation type="submission" date="2022-12" db="EMBL/GenBank/DDBJ databases">
        <authorList>
            <person name="Webb A."/>
        </authorList>
    </citation>
    <scope>NUCLEOTIDE SEQUENCE</scope>
    <source>
        <strain evidence="2">Pd1</strain>
    </source>
</reference>
<keyword evidence="1" id="KW-0472">Membrane</keyword>
<evidence type="ECO:0008006" key="4">
    <source>
        <dbReference type="Google" id="ProtNLM"/>
    </source>
</evidence>